<dbReference type="AlphaFoldDB" id="A0AAN6MMB8"/>
<comment type="subcellular location">
    <subcellularLocation>
        <location evidence="1">Membrane</location>
        <topology evidence="1">Multi-pass membrane protein</topology>
    </subcellularLocation>
</comment>
<feature type="region of interest" description="Disordered" evidence="8">
    <location>
        <begin position="1"/>
        <end position="22"/>
    </location>
</feature>
<dbReference type="EMBL" id="MU855479">
    <property type="protein sequence ID" value="KAK3902921.1"/>
    <property type="molecule type" value="Genomic_DNA"/>
</dbReference>
<feature type="transmembrane region" description="Helical" evidence="9">
    <location>
        <begin position="99"/>
        <end position="118"/>
    </location>
</feature>
<protein>
    <submittedName>
        <fullName evidence="10">Permease for cytosine/purines, uracil, thiamine, allantoin-domain-containing protein</fullName>
    </submittedName>
</protein>
<feature type="transmembrane region" description="Helical" evidence="9">
    <location>
        <begin position="175"/>
        <end position="198"/>
    </location>
</feature>
<comment type="caution">
    <text evidence="10">The sequence shown here is derived from an EMBL/GenBank/DDBJ whole genome shotgun (WGS) entry which is preliminary data.</text>
</comment>
<reference evidence="10" key="1">
    <citation type="journal article" date="2023" name="Mol. Phylogenet. Evol.">
        <title>Genome-scale phylogeny and comparative genomics of the fungal order Sordariales.</title>
        <authorList>
            <person name="Hensen N."/>
            <person name="Bonometti L."/>
            <person name="Westerberg I."/>
            <person name="Brannstrom I.O."/>
            <person name="Guillou S."/>
            <person name="Cros-Aarteil S."/>
            <person name="Calhoun S."/>
            <person name="Haridas S."/>
            <person name="Kuo A."/>
            <person name="Mondo S."/>
            <person name="Pangilinan J."/>
            <person name="Riley R."/>
            <person name="LaButti K."/>
            <person name="Andreopoulos B."/>
            <person name="Lipzen A."/>
            <person name="Chen C."/>
            <person name="Yan M."/>
            <person name="Daum C."/>
            <person name="Ng V."/>
            <person name="Clum A."/>
            <person name="Steindorff A."/>
            <person name="Ohm R.A."/>
            <person name="Martin F."/>
            <person name="Silar P."/>
            <person name="Natvig D.O."/>
            <person name="Lalanne C."/>
            <person name="Gautier V."/>
            <person name="Ament-Velasquez S.L."/>
            <person name="Kruys A."/>
            <person name="Hutchinson M.I."/>
            <person name="Powell A.J."/>
            <person name="Barry K."/>
            <person name="Miller A.N."/>
            <person name="Grigoriev I.V."/>
            <person name="Debuchy R."/>
            <person name="Gladieux P."/>
            <person name="Hiltunen Thoren M."/>
            <person name="Johannesson H."/>
        </authorList>
    </citation>
    <scope>NUCLEOTIDE SEQUENCE</scope>
    <source>
        <strain evidence="10">CBS 103.79</strain>
    </source>
</reference>
<evidence type="ECO:0000313" key="10">
    <source>
        <dbReference type="EMBL" id="KAK3902921.1"/>
    </source>
</evidence>
<dbReference type="InterPro" id="IPR026030">
    <property type="entry name" value="Pur-cyt_permease_Fcy2/21/22"/>
</dbReference>
<dbReference type="InterPro" id="IPR001248">
    <property type="entry name" value="Pur-cyt_permease"/>
</dbReference>
<feature type="transmembrane region" description="Helical" evidence="9">
    <location>
        <begin position="242"/>
        <end position="262"/>
    </location>
</feature>
<reference evidence="10" key="2">
    <citation type="submission" date="2023-05" db="EMBL/GenBank/DDBJ databases">
        <authorList>
            <consortium name="Lawrence Berkeley National Laboratory"/>
            <person name="Steindorff A."/>
            <person name="Hensen N."/>
            <person name="Bonometti L."/>
            <person name="Westerberg I."/>
            <person name="Brannstrom I.O."/>
            <person name="Guillou S."/>
            <person name="Cros-Aarteil S."/>
            <person name="Calhoun S."/>
            <person name="Haridas S."/>
            <person name="Kuo A."/>
            <person name="Mondo S."/>
            <person name="Pangilinan J."/>
            <person name="Riley R."/>
            <person name="Labutti K."/>
            <person name="Andreopoulos B."/>
            <person name="Lipzen A."/>
            <person name="Chen C."/>
            <person name="Yanf M."/>
            <person name="Daum C."/>
            <person name="Ng V."/>
            <person name="Clum A."/>
            <person name="Ohm R."/>
            <person name="Martin F."/>
            <person name="Silar P."/>
            <person name="Natvig D."/>
            <person name="Lalanne C."/>
            <person name="Gautier V."/>
            <person name="Ament-Velasquez S.L."/>
            <person name="Kruys A."/>
            <person name="Hutchinson M.I."/>
            <person name="Powell A.J."/>
            <person name="Barry K."/>
            <person name="Miller A.N."/>
            <person name="Grigoriev I.V."/>
            <person name="Debuchy R."/>
            <person name="Gladieux P."/>
            <person name="Thoren M.H."/>
            <person name="Johannesson H."/>
        </authorList>
    </citation>
    <scope>NUCLEOTIDE SEQUENCE</scope>
    <source>
        <strain evidence="10">CBS 103.79</strain>
    </source>
</reference>
<sequence length="501" mass="54321">MAAETRADEKLPPGSDPERGADTVEVVPARRWARTRDFLHKAATFGRVEVRGITPIPVKERTVERTVNIFTLWWSMNTNILGITFGMLAPVYGLNLRDSALIILFFTLLTTLLPAYLCTLGPKIGMRQMLQARYSFGRYLVSIPVVLNLATLIGFCVIMAVIGGQCLSAVAGGNLSVSVGIVITAILTLGISFCGFTVLHTYERYAWIPAIISIIVAVGTGGKELHKQVVYDAPPSAQSVLSYGMIVASYMVPWACLSSDFTTYLKPDTSSTKIFAYSYLGLATPTILLMTLGSAIGNAIPNVPTWQAAYDETLVGGVMAAMLAPAGGFGKFLVVLLSFSLLGNLAATSYSVTLNLQLLLPFLVKVPRYLFSIVFVAIVIPVAIRAAGDFFVNLENVVALIGYWSSAFLAIVLTEHFWFRRADPASYDPEAWNDAKRLPWGAAALTAGVLSFGLVVPSMAQVWWTGPIAEKTGDIGFELAFVASGVFYLPLRMLEKKWAGR</sequence>
<dbReference type="PIRSF" id="PIRSF002744">
    <property type="entry name" value="Pur-cyt_permease"/>
    <property type="match status" value="1"/>
</dbReference>
<evidence type="ECO:0000256" key="2">
    <source>
        <dbReference type="ARBA" id="ARBA00008974"/>
    </source>
</evidence>
<feature type="transmembrane region" description="Helical" evidence="9">
    <location>
        <begin position="440"/>
        <end position="463"/>
    </location>
</feature>
<dbReference type="GO" id="GO:0005886">
    <property type="term" value="C:plasma membrane"/>
    <property type="evidence" value="ECO:0007669"/>
    <property type="project" value="TreeGrafter"/>
</dbReference>
<feature type="transmembrane region" description="Helical" evidence="9">
    <location>
        <begin position="69"/>
        <end position="93"/>
    </location>
</feature>
<dbReference type="Proteomes" id="UP001303889">
    <property type="component" value="Unassembled WGS sequence"/>
</dbReference>
<evidence type="ECO:0000256" key="4">
    <source>
        <dbReference type="ARBA" id="ARBA00022692"/>
    </source>
</evidence>
<feature type="transmembrane region" description="Helical" evidence="9">
    <location>
        <begin position="368"/>
        <end position="388"/>
    </location>
</feature>
<proteinExistence type="inferred from homology"/>
<keyword evidence="11" id="KW-1185">Reference proteome</keyword>
<dbReference type="GO" id="GO:0022857">
    <property type="term" value="F:transmembrane transporter activity"/>
    <property type="evidence" value="ECO:0007669"/>
    <property type="project" value="InterPro"/>
</dbReference>
<keyword evidence="5 9" id="KW-1133">Transmembrane helix</keyword>
<gene>
    <name evidence="10" type="ORF">C8A05DRAFT_15088</name>
</gene>
<feature type="transmembrane region" description="Helical" evidence="9">
    <location>
        <begin position="274"/>
        <end position="296"/>
    </location>
</feature>
<dbReference type="PANTHER" id="PTHR31806">
    <property type="entry name" value="PURINE-CYTOSINE PERMEASE FCY2-RELATED"/>
    <property type="match status" value="1"/>
</dbReference>
<keyword evidence="4 9" id="KW-0812">Transmembrane</keyword>
<feature type="transmembrane region" description="Helical" evidence="9">
    <location>
        <begin position="475"/>
        <end position="491"/>
    </location>
</feature>
<feature type="transmembrane region" description="Helical" evidence="9">
    <location>
        <begin position="332"/>
        <end position="356"/>
    </location>
</feature>
<evidence type="ECO:0000256" key="9">
    <source>
        <dbReference type="SAM" id="Phobius"/>
    </source>
</evidence>
<feature type="transmembrane region" description="Helical" evidence="9">
    <location>
        <begin position="400"/>
        <end position="419"/>
    </location>
</feature>
<evidence type="ECO:0000256" key="7">
    <source>
        <dbReference type="PIRNR" id="PIRNR002744"/>
    </source>
</evidence>
<dbReference type="Gene3D" id="1.10.4160.10">
    <property type="entry name" value="Hydantoin permease"/>
    <property type="match status" value="1"/>
</dbReference>
<accession>A0AAN6MMB8</accession>
<dbReference type="PANTHER" id="PTHR31806:SF5">
    <property type="entry name" value="PURINE-CYTOSINE PERMEASE FCY21"/>
    <property type="match status" value="1"/>
</dbReference>
<feature type="transmembrane region" description="Helical" evidence="9">
    <location>
        <begin position="205"/>
        <end position="222"/>
    </location>
</feature>
<name>A0AAN6MMB8_9PEZI</name>
<evidence type="ECO:0000256" key="8">
    <source>
        <dbReference type="SAM" id="MobiDB-lite"/>
    </source>
</evidence>
<evidence type="ECO:0000256" key="1">
    <source>
        <dbReference type="ARBA" id="ARBA00004141"/>
    </source>
</evidence>
<feature type="transmembrane region" description="Helical" evidence="9">
    <location>
        <begin position="139"/>
        <end position="163"/>
    </location>
</feature>
<organism evidence="10 11">
    <name type="scientific">Staphylotrichum tortipilum</name>
    <dbReference type="NCBI Taxonomy" id="2831512"/>
    <lineage>
        <taxon>Eukaryota</taxon>
        <taxon>Fungi</taxon>
        <taxon>Dikarya</taxon>
        <taxon>Ascomycota</taxon>
        <taxon>Pezizomycotina</taxon>
        <taxon>Sordariomycetes</taxon>
        <taxon>Sordariomycetidae</taxon>
        <taxon>Sordariales</taxon>
        <taxon>Chaetomiaceae</taxon>
        <taxon>Staphylotrichum</taxon>
    </lineage>
</organism>
<comment type="similarity">
    <text evidence="2 7">Belongs to the purine-cytosine permease (2.A.39) family.</text>
</comment>
<dbReference type="Pfam" id="PF02133">
    <property type="entry name" value="Transp_cyt_pur"/>
    <property type="match status" value="1"/>
</dbReference>
<keyword evidence="6 7" id="KW-0472">Membrane</keyword>
<keyword evidence="3 7" id="KW-0813">Transport</keyword>
<evidence type="ECO:0000256" key="3">
    <source>
        <dbReference type="ARBA" id="ARBA00022448"/>
    </source>
</evidence>
<evidence type="ECO:0000313" key="11">
    <source>
        <dbReference type="Proteomes" id="UP001303889"/>
    </source>
</evidence>
<evidence type="ECO:0000256" key="5">
    <source>
        <dbReference type="ARBA" id="ARBA00022989"/>
    </source>
</evidence>
<evidence type="ECO:0000256" key="6">
    <source>
        <dbReference type="ARBA" id="ARBA00023136"/>
    </source>
</evidence>